<keyword evidence="3 4" id="KW-0067">ATP-binding</keyword>
<dbReference type="InterPro" id="IPR048764">
    <property type="entry name" value="PylC_N"/>
</dbReference>
<dbReference type="InterPro" id="IPR013815">
    <property type="entry name" value="ATP_grasp_subdomain_1"/>
</dbReference>
<name>A0ABN2L309_9ACTN</name>
<dbReference type="Pfam" id="PF21360">
    <property type="entry name" value="PylC-like_N"/>
    <property type="match status" value="1"/>
</dbReference>
<keyword evidence="7" id="KW-1185">Reference proteome</keyword>
<dbReference type="Proteomes" id="UP001500655">
    <property type="component" value="Unassembled WGS sequence"/>
</dbReference>
<evidence type="ECO:0000256" key="3">
    <source>
        <dbReference type="ARBA" id="ARBA00022840"/>
    </source>
</evidence>
<dbReference type="SUPFAM" id="SSF56059">
    <property type="entry name" value="Glutathione synthetase ATP-binding domain-like"/>
    <property type="match status" value="1"/>
</dbReference>
<dbReference type="EMBL" id="BAAALS010000035">
    <property type="protein sequence ID" value="GAA1773512.1"/>
    <property type="molecule type" value="Genomic_DNA"/>
</dbReference>
<sequence>MTAKRRVTILLSSAGRRVSLLRSLREAAAAAGYDARVIACDADPTAPALHVADAAFLAPPCAGADFDDFAVDLAARERVDLVVPTIDPELPVWSRLRERLAAVGTTVAVSGPQTVEIAADKRRTHEHCVRNGIPCPRQATPSAVLAGRARWRLPLIVKPARGSGSDGVLRVSDWSQLRHVAGVGGLVVEELVPGVEHTVDVYLDRRGVAHCPVVRRRLAVRAGEVSKAQVVRDARLESVAVKTVESLPDAFGVLNVQVFADGPDVSVIEINARFGGGYPLTWRAGGRYGQWLIQEVLDGTPPPAAPPVEDGLLMLRWDEEVFVAGHAS</sequence>
<keyword evidence="1" id="KW-0436">Ligase</keyword>
<dbReference type="InterPro" id="IPR003806">
    <property type="entry name" value="ATP-grasp_PylC-type"/>
</dbReference>
<gene>
    <name evidence="6" type="ORF">GCM10009681_51240</name>
</gene>
<dbReference type="RefSeq" id="WP_344087307.1">
    <property type="nucleotide sequence ID" value="NZ_BAAALS010000035.1"/>
</dbReference>
<evidence type="ECO:0000256" key="4">
    <source>
        <dbReference type="PROSITE-ProRule" id="PRU00409"/>
    </source>
</evidence>
<dbReference type="Pfam" id="PF02655">
    <property type="entry name" value="ATP-grasp_3"/>
    <property type="match status" value="1"/>
</dbReference>
<evidence type="ECO:0000256" key="2">
    <source>
        <dbReference type="ARBA" id="ARBA00022741"/>
    </source>
</evidence>
<evidence type="ECO:0000256" key="1">
    <source>
        <dbReference type="ARBA" id="ARBA00022598"/>
    </source>
</evidence>
<comment type="caution">
    <text evidence="6">The sequence shown here is derived from an EMBL/GenBank/DDBJ whole genome shotgun (WGS) entry which is preliminary data.</text>
</comment>
<keyword evidence="2 4" id="KW-0547">Nucleotide-binding</keyword>
<organism evidence="6 7">
    <name type="scientific">Luedemannella helvata</name>
    <dbReference type="NCBI Taxonomy" id="349315"/>
    <lineage>
        <taxon>Bacteria</taxon>
        <taxon>Bacillati</taxon>
        <taxon>Actinomycetota</taxon>
        <taxon>Actinomycetes</taxon>
        <taxon>Micromonosporales</taxon>
        <taxon>Micromonosporaceae</taxon>
        <taxon>Luedemannella</taxon>
    </lineage>
</organism>
<dbReference type="InterPro" id="IPR011761">
    <property type="entry name" value="ATP-grasp"/>
</dbReference>
<proteinExistence type="predicted"/>
<feature type="domain" description="ATP-grasp" evidence="5">
    <location>
        <begin position="125"/>
        <end position="297"/>
    </location>
</feature>
<protein>
    <submittedName>
        <fullName evidence="6">ATP-grasp domain-containing protein</fullName>
    </submittedName>
</protein>
<reference evidence="6 7" key="1">
    <citation type="journal article" date="2019" name="Int. J. Syst. Evol. Microbiol.">
        <title>The Global Catalogue of Microorganisms (GCM) 10K type strain sequencing project: providing services to taxonomists for standard genome sequencing and annotation.</title>
        <authorList>
            <consortium name="The Broad Institute Genomics Platform"/>
            <consortium name="The Broad Institute Genome Sequencing Center for Infectious Disease"/>
            <person name="Wu L."/>
            <person name="Ma J."/>
        </authorList>
    </citation>
    <scope>NUCLEOTIDE SEQUENCE [LARGE SCALE GENOMIC DNA]</scope>
    <source>
        <strain evidence="6 7">JCM 13249</strain>
    </source>
</reference>
<dbReference type="InterPro" id="IPR052032">
    <property type="entry name" value="ATP-dep_AA_Ligase"/>
</dbReference>
<dbReference type="Gene3D" id="3.30.1490.20">
    <property type="entry name" value="ATP-grasp fold, A domain"/>
    <property type="match status" value="1"/>
</dbReference>
<evidence type="ECO:0000313" key="6">
    <source>
        <dbReference type="EMBL" id="GAA1773512.1"/>
    </source>
</evidence>
<dbReference type="PROSITE" id="PS50975">
    <property type="entry name" value="ATP_GRASP"/>
    <property type="match status" value="1"/>
</dbReference>
<dbReference type="PANTHER" id="PTHR43585:SF2">
    <property type="entry name" value="ATP-GRASP ENZYME FSQD"/>
    <property type="match status" value="1"/>
</dbReference>
<evidence type="ECO:0000313" key="7">
    <source>
        <dbReference type="Proteomes" id="UP001500655"/>
    </source>
</evidence>
<dbReference type="PANTHER" id="PTHR43585">
    <property type="entry name" value="FUMIPYRROLE BIOSYNTHESIS PROTEIN C"/>
    <property type="match status" value="1"/>
</dbReference>
<dbReference type="Gene3D" id="3.30.470.20">
    <property type="entry name" value="ATP-grasp fold, B domain"/>
    <property type="match status" value="1"/>
</dbReference>
<accession>A0ABN2L309</accession>
<evidence type="ECO:0000259" key="5">
    <source>
        <dbReference type="PROSITE" id="PS50975"/>
    </source>
</evidence>
<dbReference type="Gene3D" id="3.40.50.20">
    <property type="match status" value="1"/>
</dbReference>